<feature type="transmembrane region" description="Helical" evidence="1">
    <location>
        <begin position="280"/>
        <end position="298"/>
    </location>
</feature>
<dbReference type="Proteomes" id="UP000198282">
    <property type="component" value="Unassembled WGS sequence"/>
</dbReference>
<feature type="transmembrane region" description="Helical" evidence="1">
    <location>
        <begin position="43"/>
        <end position="62"/>
    </location>
</feature>
<dbReference type="GO" id="GO:0000271">
    <property type="term" value="P:polysaccharide biosynthetic process"/>
    <property type="evidence" value="ECO:0007669"/>
    <property type="project" value="TreeGrafter"/>
</dbReference>
<evidence type="ECO:0000259" key="2">
    <source>
        <dbReference type="Pfam" id="PF01757"/>
    </source>
</evidence>
<feature type="transmembrane region" description="Helical" evidence="1">
    <location>
        <begin position="123"/>
        <end position="147"/>
    </location>
</feature>
<keyword evidence="3" id="KW-0808">Transferase</keyword>
<accession>A0A239AGS8</accession>
<keyword evidence="4" id="KW-1185">Reference proteome</keyword>
<keyword evidence="1" id="KW-0812">Transmembrane</keyword>
<organism evidence="3 4">
    <name type="scientific">Streptosporangium subroseum</name>
    <dbReference type="NCBI Taxonomy" id="106412"/>
    <lineage>
        <taxon>Bacteria</taxon>
        <taxon>Bacillati</taxon>
        <taxon>Actinomycetota</taxon>
        <taxon>Actinomycetes</taxon>
        <taxon>Streptosporangiales</taxon>
        <taxon>Streptosporangiaceae</taxon>
        <taxon>Streptosporangium</taxon>
    </lineage>
</organism>
<feature type="transmembrane region" description="Helical" evidence="1">
    <location>
        <begin position="83"/>
        <end position="103"/>
    </location>
</feature>
<gene>
    <name evidence="3" type="ORF">SAMN05216276_1001358</name>
</gene>
<keyword evidence="1" id="KW-1133">Transmembrane helix</keyword>
<dbReference type="OrthoDB" id="9807745at2"/>
<feature type="transmembrane region" description="Helical" evidence="1">
    <location>
        <begin position="178"/>
        <end position="200"/>
    </location>
</feature>
<keyword evidence="1" id="KW-0472">Membrane</keyword>
<reference evidence="3 4" key="1">
    <citation type="submission" date="2017-06" db="EMBL/GenBank/DDBJ databases">
        <authorList>
            <person name="Kim H.J."/>
            <person name="Triplett B.A."/>
        </authorList>
    </citation>
    <scope>NUCLEOTIDE SEQUENCE [LARGE SCALE GENOMIC DNA]</scope>
    <source>
        <strain evidence="3 4">CGMCC 4.2132</strain>
    </source>
</reference>
<evidence type="ECO:0000256" key="1">
    <source>
        <dbReference type="SAM" id="Phobius"/>
    </source>
</evidence>
<evidence type="ECO:0000313" key="3">
    <source>
        <dbReference type="EMBL" id="SNR94244.1"/>
    </source>
</evidence>
<sequence length="386" mass="42943">MSSVDQSPTTRYAWLDALRGLGATAVLLEHMTYRFLPQLRPTWFNLGIYGVLVFFLVSGYIIPASLERRGDVRAFWISRVFRLYPLYILTIFIVLLAAPIQPLRANIDPLSHLTMLMEVTGSWAFTEPMWTLSYEMVFYLLVTALFVTGVHRRSGLFAVSFALLSVLVAFVLPMRGLLSGPIVPIVVLVVILASLSCVLFGPRAVRVTGALVLGALAVTLVSIGSRVPWQGAMILAVMFTGTVVYRWEQGQGSGLWPVLGVTFLICLTPFMKPVTINGPANLMTVVLAGGTFAGFMALRNRRLPYPLAWLGLISYSVYMLHVPLLRFFILVVGEPRRFPEIVQLGLGLTAIAAICGISWLTYRFVELPMQRLGRRLAHKRPAELRR</sequence>
<feature type="transmembrane region" description="Helical" evidence="1">
    <location>
        <begin position="229"/>
        <end position="247"/>
    </location>
</feature>
<proteinExistence type="predicted"/>
<dbReference type="InterPro" id="IPR002656">
    <property type="entry name" value="Acyl_transf_3_dom"/>
</dbReference>
<dbReference type="PANTHER" id="PTHR23028">
    <property type="entry name" value="ACETYLTRANSFERASE"/>
    <property type="match status" value="1"/>
</dbReference>
<feature type="transmembrane region" description="Helical" evidence="1">
    <location>
        <begin position="207"/>
        <end position="223"/>
    </location>
</feature>
<dbReference type="EMBL" id="FZOD01000001">
    <property type="protein sequence ID" value="SNR94244.1"/>
    <property type="molecule type" value="Genomic_DNA"/>
</dbReference>
<dbReference type="Pfam" id="PF01757">
    <property type="entry name" value="Acyl_transf_3"/>
    <property type="match status" value="1"/>
</dbReference>
<feature type="transmembrane region" description="Helical" evidence="1">
    <location>
        <begin position="341"/>
        <end position="365"/>
    </location>
</feature>
<dbReference type="GO" id="GO:0016787">
    <property type="term" value="F:hydrolase activity"/>
    <property type="evidence" value="ECO:0007669"/>
    <property type="project" value="UniProtKB-KW"/>
</dbReference>
<feature type="transmembrane region" description="Helical" evidence="1">
    <location>
        <begin position="154"/>
        <end position="172"/>
    </location>
</feature>
<keyword evidence="3" id="KW-0012">Acyltransferase</keyword>
<dbReference type="AlphaFoldDB" id="A0A239AGS8"/>
<dbReference type="InterPro" id="IPR050879">
    <property type="entry name" value="Acyltransferase_3"/>
</dbReference>
<feature type="domain" description="Acyltransferase 3" evidence="2">
    <location>
        <begin position="13"/>
        <end position="359"/>
    </location>
</feature>
<dbReference type="GO" id="GO:0016747">
    <property type="term" value="F:acyltransferase activity, transferring groups other than amino-acyl groups"/>
    <property type="evidence" value="ECO:0007669"/>
    <property type="project" value="InterPro"/>
</dbReference>
<feature type="transmembrane region" description="Helical" evidence="1">
    <location>
        <begin position="254"/>
        <end position="274"/>
    </location>
</feature>
<keyword evidence="3" id="KW-0378">Hydrolase</keyword>
<protein>
    <submittedName>
        <fullName evidence="3">Peptidoglycan/LPS O-acetylase OafA/YrhL, contains acyltransferase and SGNH-hydrolase domains</fullName>
    </submittedName>
</protein>
<dbReference type="RefSeq" id="WP_089205327.1">
    <property type="nucleotide sequence ID" value="NZ_FZOD01000001.1"/>
</dbReference>
<dbReference type="PANTHER" id="PTHR23028:SF53">
    <property type="entry name" value="ACYL_TRANSF_3 DOMAIN-CONTAINING PROTEIN"/>
    <property type="match status" value="1"/>
</dbReference>
<dbReference type="GO" id="GO:0016020">
    <property type="term" value="C:membrane"/>
    <property type="evidence" value="ECO:0007669"/>
    <property type="project" value="TreeGrafter"/>
</dbReference>
<evidence type="ECO:0000313" key="4">
    <source>
        <dbReference type="Proteomes" id="UP000198282"/>
    </source>
</evidence>
<feature type="transmembrane region" description="Helical" evidence="1">
    <location>
        <begin position="307"/>
        <end position="329"/>
    </location>
</feature>
<name>A0A239AGS8_9ACTN</name>